<gene>
    <name evidence="1" type="ORF">SaccyDRAFT_4899</name>
</gene>
<protein>
    <submittedName>
        <fullName evidence="1">Uncharacterized protein</fullName>
    </submittedName>
</protein>
<name>H5XN63_9PSEU</name>
<keyword evidence="2" id="KW-1185">Reference proteome</keyword>
<dbReference type="EMBL" id="CM001440">
    <property type="protein sequence ID" value="EHR63696.1"/>
    <property type="molecule type" value="Genomic_DNA"/>
</dbReference>
<accession>H5XN63</accession>
<dbReference type="HOGENOM" id="CLU_109368_0_0_11"/>
<reference evidence="1 2" key="1">
    <citation type="submission" date="2011-11" db="EMBL/GenBank/DDBJ databases">
        <title>The Noncontiguous Finished sequence of Saccharomonospora cyanea NA-134.</title>
        <authorList>
            <consortium name="US DOE Joint Genome Institute"/>
            <person name="Lucas S."/>
            <person name="Han J."/>
            <person name="Lapidus A."/>
            <person name="Cheng J.-F."/>
            <person name="Goodwin L."/>
            <person name="Pitluck S."/>
            <person name="Peters L."/>
            <person name="Ovchinnikova G."/>
            <person name="Lu M."/>
            <person name="Detter J.C."/>
            <person name="Han C."/>
            <person name="Tapia R."/>
            <person name="Land M."/>
            <person name="Hauser L."/>
            <person name="Kyrpides N."/>
            <person name="Ivanova N."/>
            <person name="Pagani I."/>
            <person name="Brambilla E.-M."/>
            <person name="Klenk H.-P."/>
            <person name="Woyke T."/>
        </authorList>
    </citation>
    <scope>NUCLEOTIDE SEQUENCE [LARGE SCALE GENOMIC DNA]</scope>
    <source>
        <strain evidence="1 2">NA-134</strain>
    </source>
</reference>
<dbReference type="Proteomes" id="UP000002791">
    <property type="component" value="Chromosome"/>
</dbReference>
<organism evidence="1 2">
    <name type="scientific">Saccharomonospora cyanea NA-134</name>
    <dbReference type="NCBI Taxonomy" id="882082"/>
    <lineage>
        <taxon>Bacteria</taxon>
        <taxon>Bacillati</taxon>
        <taxon>Actinomycetota</taxon>
        <taxon>Actinomycetes</taxon>
        <taxon>Pseudonocardiales</taxon>
        <taxon>Pseudonocardiaceae</taxon>
        <taxon>Saccharomonospora</taxon>
    </lineage>
</organism>
<dbReference type="OrthoDB" id="4499611at2"/>
<dbReference type="AlphaFoldDB" id="H5XN63"/>
<dbReference type="RefSeq" id="WP_005460152.1">
    <property type="nucleotide sequence ID" value="NZ_CM001440.1"/>
</dbReference>
<dbReference type="eggNOG" id="ENOG5032S3J">
    <property type="taxonomic scope" value="Bacteria"/>
</dbReference>
<proteinExistence type="predicted"/>
<evidence type="ECO:0000313" key="1">
    <source>
        <dbReference type="EMBL" id="EHR63696.1"/>
    </source>
</evidence>
<evidence type="ECO:0000313" key="2">
    <source>
        <dbReference type="Proteomes" id="UP000002791"/>
    </source>
</evidence>
<sequence>MSVSDLASAVDRVLALRPTPALQEASGCLDEAANVLGTIATGSAAPELAEAVEGLLRAREELARVQQTCSALGEVLGRYLADIGVGRSDTASSTVARPSPTTPHAKPVEASKQALIAELQRQGHKISPERVVRIARLPDERVVWLEEGDDRRGLQHIIKKHGEDFAGCGIPESKVVDLVFNALTEGREIGYTATDRPVYEVRYGPRVQRVAITVSENGFIVGANPLSPRSKVKTWKKQ</sequence>